<evidence type="ECO:0000313" key="3">
    <source>
        <dbReference type="Proteomes" id="UP000622890"/>
    </source>
</evidence>
<dbReference type="RefSeq" id="WP_200596105.1">
    <property type="nucleotide sequence ID" value="NZ_JAEPBG010000013.1"/>
</dbReference>
<dbReference type="EMBL" id="JAEPBG010000013">
    <property type="protein sequence ID" value="MBK4737639.1"/>
    <property type="molecule type" value="Genomic_DNA"/>
</dbReference>
<protein>
    <submittedName>
        <fullName evidence="2">Uncharacterized protein</fullName>
    </submittedName>
</protein>
<dbReference type="Proteomes" id="UP000622890">
    <property type="component" value="Unassembled WGS sequence"/>
</dbReference>
<keyword evidence="3" id="KW-1185">Reference proteome</keyword>
<accession>A0A934T264</accession>
<evidence type="ECO:0000256" key="1">
    <source>
        <dbReference type="SAM" id="MobiDB-lite"/>
    </source>
</evidence>
<name>A0A934T264_9BURK</name>
<feature type="region of interest" description="Disordered" evidence="1">
    <location>
        <begin position="1"/>
        <end position="34"/>
    </location>
</feature>
<gene>
    <name evidence="2" type="ORF">JJB74_23715</name>
</gene>
<proteinExistence type="predicted"/>
<evidence type="ECO:0000313" key="2">
    <source>
        <dbReference type="EMBL" id="MBK4737639.1"/>
    </source>
</evidence>
<comment type="caution">
    <text evidence="2">The sequence shown here is derived from an EMBL/GenBank/DDBJ whole genome shotgun (WGS) entry which is preliminary data.</text>
</comment>
<organism evidence="2 3">
    <name type="scientific">Noviherbaspirillum pedocola</name>
    <dbReference type="NCBI Taxonomy" id="2801341"/>
    <lineage>
        <taxon>Bacteria</taxon>
        <taxon>Pseudomonadati</taxon>
        <taxon>Pseudomonadota</taxon>
        <taxon>Betaproteobacteria</taxon>
        <taxon>Burkholderiales</taxon>
        <taxon>Oxalobacteraceae</taxon>
        <taxon>Noviherbaspirillum</taxon>
    </lineage>
</organism>
<sequence length="91" mass="9912">MKSADARRSVGLGSPTYDFPRHASALGSNLSHTRERDDMALLRADALPPDIKKPARMSGQAPWGSEKDVPLYCCPSSFHRLIASGYNISPL</sequence>
<reference evidence="2" key="1">
    <citation type="submission" date="2021-01" db="EMBL/GenBank/DDBJ databases">
        <title>Genome sequence of strain Noviherbaspirillum sp. DKR-6.</title>
        <authorList>
            <person name="Chaudhary D.K."/>
        </authorList>
    </citation>
    <scope>NUCLEOTIDE SEQUENCE</scope>
    <source>
        <strain evidence="2">DKR-6</strain>
    </source>
</reference>
<dbReference type="AlphaFoldDB" id="A0A934T264"/>